<gene>
    <name evidence="2" type="ORF">Tci_045081</name>
</gene>
<evidence type="ECO:0000256" key="1">
    <source>
        <dbReference type="SAM" id="MobiDB-lite"/>
    </source>
</evidence>
<feature type="compositionally biased region" description="Acidic residues" evidence="1">
    <location>
        <begin position="276"/>
        <end position="299"/>
    </location>
</feature>
<sequence length="779" mass="89122">MVTTIEQQVALDEALIPAQKAVPYSRRSLLLQMYQKFTCRNFRPPLMFINTPSDSNWTTKNTSHQQMPNWESFGFDSFRISQAQTLWGLYHSKNIDYAFLIWKDFMYQVEQKNQKKSNEMYYPRFIKVVSRHQNTQQYGAVLPIELMNKEIRNTMAYKEYYACATEEAAPKPKASARRKRSGSDTSITPPTAITTRTTTGAVTPRLTTAIKGKQPAKAKSPFDPSEHDDKGDEKDESDDGEEDDDDDKDADESDDDDDDDEEIAKIDVHDDPERGGDDDEESKNDEESADEETREEESFDPIPRTPKNSEDDGNGEEDQGLQISGEERIHEEEEADELYRDVKINQGRGLQVSQDIEDSHMTLTPFHPDGQQESSSMSSQFMTMMLNPISDVGMESIFVTASSSLAPLPTPTPTMTPSIITTITTTSNPPIPPTPIPSEVLQHLLTFDSVSSHSSRTSYVVAADLSKMELKKILIEKMEGNQSIQCSDEQRNLYKALVEAYKADKIILDTYGERVILKRRCDDNDDQEELVQTTSQIEEPSPLVFETDCDWNKTLPAVQGSAQTWIRELAKQADSRSSFNEFLDTPIDFSNFIMNRLEVDTLTPKLLAGPTYELMKGTCKSLTELEYHLEEVYKATTYQLDWFNPEGQQYPYNLLQPIPLIPNNRGRHVIPFSHFINNDLKYLQGGTSSRKYTTSVTKTKAADYGNIKWIEDLRRIIAVTDLKIVEWHNYKHLDWISVRHDDDKIYKFKEGDFKRLRLQDIEDMLLLLVQGNLYNLTVE</sequence>
<accession>A0A6L2MGI2</accession>
<feature type="region of interest" description="Disordered" evidence="1">
    <location>
        <begin position="167"/>
        <end position="335"/>
    </location>
</feature>
<reference evidence="2" key="1">
    <citation type="journal article" date="2019" name="Sci. Rep.">
        <title>Draft genome of Tanacetum cinerariifolium, the natural source of mosquito coil.</title>
        <authorList>
            <person name="Yamashiro T."/>
            <person name="Shiraishi A."/>
            <person name="Satake H."/>
            <person name="Nakayama K."/>
        </authorList>
    </citation>
    <scope>NUCLEOTIDE SEQUENCE</scope>
</reference>
<evidence type="ECO:0000313" key="2">
    <source>
        <dbReference type="EMBL" id="GEU73103.1"/>
    </source>
</evidence>
<feature type="compositionally biased region" description="Low complexity" evidence="1">
    <location>
        <begin position="185"/>
        <end position="209"/>
    </location>
</feature>
<dbReference type="EMBL" id="BKCJ010006624">
    <property type="protein sequence ID" value="GEU73103.1"/>
    <property type="molecule type" value="Genomic_DNA"/>
</dbReference>
<feature type="compositionally biased region" description="Basic and acidic residues" evidence="1">
    <location>
        <begin position="325"/>
        <end position="335"/>
    </location>
</feature>
<feature type="compositionally biased region" description="Basic and acidic residues" evidence="1">
    <location>
        <begin position="224"/>
        <end position="233"/>
    </location>
</feature>
<proteinExistence type="predicted"/>
<protein>
    <submittedName>
        <fullName evidence="2">Uncharacterized protein</fullName>
    </submittedName>
</protein>
<feature type="compositionally biased region" description="Basic and acidic residues" evidence="1">
    <location>
        <begin position="263"/>
        <end position="275"/>
    </location>
</feature>
<dbReference type="AlphaFoldDB" id="A0A6L2MGI2"/>
<name>A0A6L2MGI2_TANCI</name>
<organism evidence="2">
    <name type="scientific">Tanacetum cinerariifolium</name>
    <name type="common">Dalmatian daisy</name>
    <name type="synonym">Chrysanthemum cinerariifolium</name>
    <dbReference type="NCBI Taxonomy" id="118510"/>
    <lineage>
        <taxon>Eukaryota</taxon>
        <taxon>Viridiplantae</taxon>
        <taxon>Streptophyta</taxon>
        <taxon>Embryophyta</taxon>
        <taxon>Tracheophyta</taxon>
        <taxon>Spermatophyta</taxon>
        <taxon>Magnoliopsida</taxon>
        <taxon>eudicotyledons</taxon>
        <taxon>Gunneridae</taxon>
        <taxon>Pentapetalae</taxon>
        <taxon>asterids</taxon>
        <taxon>campanulids</taxon>
        <taxon>Asterales</taxon>
        <taxon>Asteraceae</taxon>
        <taxon>Asteroideae</taxon>
        <taxon>Anthemideae</taxon>
        <taxon>Anthemidinae</taxon>
        <taxon>Tanacetum</taxon>
    </lineage>
</organism>
<feature type="compositionally biased region" description="Acidic residues" evidence="1">
    <location>
        <begin position="234"/>
        <end position="262"/>
    </location>
</feature>
<comment type="caution">
    <text evidence="2">The sequence shown here is derived from an EMBL/GenBank/DDBJ whole genome shotgun (WGS) entry which is preliminary data.</text>
</comment>